<name>A0ABP0YBX0_9ROSI</name>
<protein>
    <submittedName>
        <fullName evidence="1">Uncharacterized protein</fullName>
    </submittedName>
</protein>
<accession>A0ABP0YBX0</accession>
<sequence length="86" mass="9525">MVLKIQEDSALNRTTLGNMLLWSSDDGRVFQQYKATPLLCCLDLASTSCKTSLGPRDEHASCWFICFVASLVQLAERISNISDPLS</sequence>
<evidence type="ECO:0000313" key="2">
    <source>
        <dbReference type="Proteomes" id="UP001642487"/>
    </source>
</evidence>
<keyword evidence="2" id="KW-1185">Reference proteome</keyword>
<evidence type="ECO:0000313" key="1">
    <source>
        <dbReference type="EMBL" id="CAK9317896.1"/>
    </source>
</evidence>
<gene>
    <name evidence="1" type="ORF">CITCOLO1_LOCUS9847</name>
</gene>
<dbReference type="EMBL" id="OZ021737">
    <property type="protein sequence ID" value="CAK9317896.1"/>
    <property type="molecule type" value="Genomic_DNA"/>
</dbReference>
<organism evidence="1 2">
    <name type="scientific">Citrullus colocynthis</name>
    <name type="common">colocynth</name>
    <dbReference type="NCBI Taxonomy" id="252529"/>
    <lineage>
        <taxon>Eukaryota</taxon>
        <taxon>Viridiplantae</taxon>
        <taxon>Streptophyta</taxon>
        <taxon>Embryophyta</taxon>
        <taxon>Tracheophyta</taxon>
        <taxon>Spermatophyta</taxon>
        <taxon>Magnoliopsida</taxon>
        <taxon>eudicotyledons</taxon>
        <taxon>Gunneridae</taxon>
        <taxon>Pentapetalae</taxon>
        <taxon>rosids</taxon>
        <taxon>fabids</taxon>
        <taxon>Cucurbitales</taxon>
        <taxon>Cucurbitaceae</taxon>
        <taxon>Benincaseae</taxon>
        <taxon>Citrullus</taxon>
    </lineage>
</organism>
<dbReference type="Proteomes" id="UP001642487">
    <property type="component" value="Chromosome 3"/>
</dbReference>
<proteinExistence type="predicted"/>
<reference evidence="1 2" key="1">
    <citation type="submission" date="2024-03" db="EMBL/GenBank/DDBJ databases">
        <authorList>
            <person name="Gkanogiannis A."/>
            <person name="Becerra Lopez-Lavalle L."/>
        </authorList>
    </citation>
    <scope>NUCLEOTIDE SEQUENCE [LARGE SCALE GENOMIC DNA]</scope>
</reference>